<dbReference type="RefSeq" id="XP_033392672.1">
    <property type="nucleotide sequence ID" value="XM_033543583.1"/>
</dbReference>
<feature type="region of interest" description="Disordered" evidence="1">
    <location>
        <begin position="393"/>
        <end position="453"/>
    </location>
</feature>
<feature type="region of interest" description="Disordered" evidence="1">
    <location>
        <begin position="139"/>
        <end position="158"/>
    </location>
</feature>
<dbReference type="Proteomes" id="UP000799438">
    <property type="component" value="Unassembled WGS sequence"/>
</dbReference>
<evidence type="ECO:0000313" key="3">
    <source>
        <dbReference type="Proteomes" id="UP000799438"/>
    </source>
</evidence>
<evidence type="ECO:0000313" key="2">
    <source>
        <dbReference type="EMBL" id="KAF2136954.1"/>
    </source>
</evidence>
<accession>A0A6A6B158</accession>
<evidence type="ECO:0000256" key="1">
    <source>
        <dbReference type="SAM" id="MobiDB-lite"/>
    </source>
</evidence>
<keyword evidence="3" id="KW-1185">Reference proteome</keyword>
<name>A0A6A6B158_9PEZI</name>
<dbReference type="AlphaFoldDB" id="A0A6A6B158"/>
<reference evidence="2" key="1">
    <citation type="journal article" date="2020" name="Stud. Mycol.">
        <title>101 Dothideomycetes genomes: a test case for predicting lifestyles and emergence of pathogens.</title>
        <authorList>
            <person name="Haridas S."/>
            <person name="Albert R."/>
            <person name="Binder M."/>
            <person name="Bloem J."/>
            <person name="Labutti K."/>
            <person name="Salamov A."/>
            <person name="Andreopoulos B."/>
            <person name="Baker S."/>
            <person name="Barry K."/>
            <person name="Bills G."/>
            <person name="Bluhm B."/>
            <person name="Cannon C."/>
            <person name="Castanera R."/>
            <person name="Culley D."/>
            <person name="Daum C."/>
            <person name="Ezra D."/>
            <person name="Gonzalez J."/>
            <person name="Henrissat B."/>
            <person name="Kuo A."/>
            <person name="Liang C."/>
            <person name="Lipzen A."/>
            <person name="Lutzoni F."/>
            <person name="Magnuson J."/>
            <person name="Mondo S."/>
            <person name="Nolan M."/>
            <person name="Ohm R."/>
            <person name="Pangilinan J."/>
            <person name="Park H.-J."/>
            <person name="Ramirez L."/>
            <person name="Alfaro M."/>
            <person name="Sun H."/>
            <person name="Tritt A."/>
            <person name="Yoshinaga Y."/>
            <person name="Zwiers L.-H."/>
            <person name="Turgeon B."/>
            <person name="Goodwin S."/>
            <person name="Spatafora J."/>
            <person name="Crous P."/>
            <person name="Grigoriev I."/>
        </authorList>
    </citation>
    <scope>NUCLEOTIDE SEQUENCE</scope>
    <source>
        <strain evidence="2">CBS 121167</strain>
    </source>
</reference>
<feature type="compositionally biased region" description="Basic and acidic residues" evidence="1">
    <location>
        <begin position="393"/>
        <end position="429"/>
    </location>
</feature>
<protein>
    <submittedName>
        <fullName evidence="2">Uncharacterized protein</fullName>
    </submittedName>
</protein>
<proteinExistence type="predicted"/>
<dbReference type="GeneID" id="54301080"/>
<organism evidence="2 3">
    <name type="scientific">Aplosporella prunicola CBS 121167</name>
    <dbReference type="NCBI Taxonomy" id="1176127"/>
    <lineage>
        <taxon>Eukaryota</taxon>
        <taxon>Fungi</taxon>
        <taxon>Dikarya</taxon>
        <taxon>Ascomycota</taxon>
        <taxon>Pezizomycotina</taxon>
        <taxon>Dothideomycetes</taxon>
        <taxon>Dothideomycetes incertae sedis</taxon>
        <taxon>Botryosphaeriales</taxon>
        <taxon>Aplosporellaceae</taxon>
        <taxon>Aplosporella</taxon>
    </lineage>
</organism>
<sequence length="453" mass="52458">MVLAYISRNKLNKEQIGWLANLYLYQRWTSKVCDRPEFIAFRNANGLSNEEASFFISKGMWKFLYEIEPVFNAAPGDVIKGSMAYTWALVMELAKGLRETAEENISLFTEEDNAEFDFWPDAELDIMLDELPEGFLLGDGHESTASDAASDTEEDVESGVDGGAYDFGDVAWPQSKRALARFACMFRSELPVQALARLRDYARAQDIPEEEAIQQLGRELTEFCKEVHRRTTEMPDDDDDDEDDYDAIKEEDGTTFKLGRYKTLEDGTVFDQATRLPLYVRDDITGEMKAHSYVADIDWDSQQSITELNTWANRILRRNSRNDFKMPWTQTEKDWVVQFFQQNMFATYKTAYTQFKARFTSRSSLTMAGFCTTISRHGLRISRDDRMKLKKELKENEKERKKAERKERVRKEIKKEMNERLKEEMKKIDAGGQGQAQKPQAEKPQAEAQEPEV</sequence>
<dbReference type="EMBL" id="ML995509">
    <property type="protein sequence ID" value="KAF2136954.1"/>
    <property type="molecule type" value="Genomic_DNA"/>
</dbReference>
<gene>
    <name evidence="2" type="ORF">K452DRAFT_312762</name>
</gene>